<proteinExistence type="predicted"/>
<sequence>MENKENGEIIEDCGKNDGVVSVYNMDIMLLNGRDSSAMQRGDEEGEGTSQNHLSNTLNLLNADYQIPLQILNPNEAWYLVQLQGSLIQGGIE</sequence>
<dbReference type="Proteomes" id="UP000824120">
    <property type="component" value="Chromosome 2"/>
</dbReference>
<evidence type="ECO:0000313" key="1">
    <source>
        <dbReference type="EMBL" id="KAG5627194.1"/>
    </source>
</evidence>
<dbReference type="EMBL" id="JACXVP010000002">
    <property type="protein sequence ID" value="KAG5627194.1"/>
    <property type="molecule type" value="Genomic_DNA"/>
</dbReference>
<reference evidence="1 2" key="1">
    <citation type="submission" date="2020-09" db="EMBL/GenBank/DDBJ databases">
        <title>De no assembly of potato wild relative species, Solanum commersonii.</title>
        <authorList>
            <person name="Cho K."/>
        </authorList>
    </citation>
    <scope>NUCLEOTIDE SEQUENCE [LARGE SCALE GENOMIC DNA]</scope>
    <source>
        <strain evidence="1">LZ3.2</strain>
        <tissue evidence="1">Leaf</tissue>
    </source>
</reference>
<dbReference type="AlphaFoldDB" id="A0A9J6ASK1"/>
<keyword evidence="2" id="KW-1185">Reference proteome</keyword>
<organism evidence="1 2">
    <name type="scientific">Solanum commersonii</name>
    <name type="common">Commerson's wild potato</name>
    <name type="synonym">Commerson's nightshade</name>
    <dbReference type="NCBI Taxonomy" id="4109"/>
    <lineage>
        <taxon>Eukaryota</taxon>
        <taxon>Viridiplantae</taxon>
        <taxon>Streptophyta</taxon>
        <taxon>Embryophyta</taxon>
        <taxon>Tracheophyta</taxon>
        <taxon>Spermatophyta</taxon>
        <taxon>Magnoliopsida</taxon>
        <taxon>eudicotyledons</taxon>
        <taxon>Gunneridae</taxon>
        <taxon>Pentapetalae</taxon>
        <taxon>asterids</taxon>
        <taxon>lamiids</taxon>
        <taxon>Solanales</taxon>
        <taxon>Solanaceae</taxon>
        <taxon>Solanoideae</taxon>
        <taxon>Solaneae</taxon>
        <taxon>Solanum</taxon>
    </lineage>
</organism>
<accession>A0A9J6ASK1</accession>
<protein>
    <submittedName>
        <fullName evidence="1">Uncharacterized protein</fullName>
    </submittedName>
</protein>
<evidence type="ECO:0000313" key="2">
    <source>
        <dbReference type="Proteomes" id="UP000824120"/>
    </source>
</evidence>
<comment type="caution">
    <text evidence="1">The sequence shown here is derived from an EMBL/GenBank/DDBJ whole genome shotgun (WGS) entry which is preliminary data.</text>
</comment>
<gene>
    <name evidence="1" type="ORF">H5410_012412</name>
</gene>
<name>A0A9J6ASK1_SOLCO</name>